<reference evidence="2 3" key="1">
    <citation type="submission" date="2019-08" db="EMBL/GenBank/DDBJ databases">
        <title>The genome of the soybean aphid Biotype 1, its phylome, world population structure and adaptation to the North American continent.</title>
        <authorList>
            <person name="Giordano R."/>
            <person name="Donthu R.K."/>
            <person name="Hernandez A.G."/>
            <person name="Wright C.L."/>
            <person name="Zimin A.V."/>
        </authorList>
    </citation>
    <scope>NUCLEOTIDE SEQUENCE [LARGE SCALE GENOMIC DNA]</scope>
    <source>
        <tissue evidence="2">Whole aphids</tissue>
    </source>
</reference>
<keyword evidence="1" id="KW-0812">Transmembrane</keyword>
<keyword evidence="1" id="KW-0472">Membrane</keyword>
<comment type="caution">
    <text evidence="2">The sequence shown here is derived from an EMBL/GenBank/DDBJ whole genome shotgun (WGS) entry which is preliminary data.</text>
</comment>
<sequence>MSTVKFYRSELLKFPNHNATTKFTITQYLVVTPENPVMNYDSDLWLIYFNKFIFYVFLIHSILGSLKYCSLVYFLGSTGGWSPINLYAIEEKWYFKSSLNFCWQFANNSSCGDYNSWRLLLKFCFLKSTLLIMIYFYPVQYSYIKLTGFIDHFTKRSLLNNNSPGSAAIAVSGAFQIWFILFGVKCIVKIGINDLWLD</sequence>
<accession>A0A6G0TU25</accession>
<dbReference type="EMBL" id="VYZN01000015">
    <property type="protein sequence ID" value="KAE9538878.1"/>
    <property type="molecule type" value="Genomic_DNA"/>
</dbReference>
<dbReference type="AlphaFoldDB" id="A0A6G0TU25"/>
<feature type="transmembrane region" description="Helical" evidence="1">
    <location>
        <begin position="119"/>
        <end position="137"/>
    </location>
</feature>
<proteinExistence type="predicted"/>
<name>A0A6G0TU25_APHGL</name>
<protein>
    <submittedName>
        <fullName evidence="2">Uncharacterized protein</fullName>
    </submittedName>
</protein>
<evidence type="ECO:0000313" key="2">
    <source>
        <dbReference type="EMBL" id="KAE9538878.1"/>
    </source>
</evidence>
<dbReference type="Proteomes" id="UP000475862">
    <property type="component" value="Unassembled WGS sequence"/>
</dbReference>
<feature type="transmembrane region" description="Helical" evidence="1">
    <location>
        <begin position="52"/>
        <end position="75"/>
    </location>
</feature>
<evidence type="ECO:0000313" key="3">
    <source>
        <dbReference type="Proteomes" id="UP000475862"/>
    </source>
</evidence>
<feature type="transmembrane region" description="Helical" evidence="1">
    <location>
        <begin position="167"/>
        <end position="188"/>
    </location>
</feature>
<keyword evidence="3" id="KW-1185">Reference proteome</keyword>
<gene>
    <name evidence="2" type="ORF">AGLY_005460</name>
</gene>
<keyword evidence="1" id="KW-1133">Transmembrane helix</keyword>
<evidence type="ECO:0000256" key="1">
    <source>
        <dbReference type="SAM" id="Phobius"/>
    </source>
</evidence>
<organism evidence="2 3">
    <name type="scientific">Aphis glycines</name>
    <name type="common">Soybean aphid</name>
    <dbReference type="NCBI Taxonomy" id="307491"/>
    <lineage>
        <taxon>Eukaryota</taxon>
        <taxon>Metazoa</taxon>
        <taxon>Ecdysozoa</taxon>
        <taxon>Arthropoda</taxon>
        <taxon>Hexapoda</taxon>
        <taxon>Insecta</taxon>
        <taxon>Pterygota</taxon>
        <taxon>Neoptera</taxon>
        <taxon>Paraneoptera</taxon>
        <taxon>Hemiptera</taxon>
        <taxon>Sternorrhyncha</taxon>
        <taxon>Aphidomorpha</taxon>
        <taxon>Aphidoidea</taxon>
        <taxon>Aphididae</taxon>
        <taxon>Aphidini</taxon>
        <taxon>Aphis</taxon>
        <taxon>Aphis</taxon>
    </lineage>
</organism>